<dbReference type="OrthoDB" id="9810445at2"/>
<dbReference type="GO" id="GO:0016020">
    <property type="term" value="C:membrane"/>
    <property type="evidence" value="ECO:0007669"/>
    <property type="project" value="TreeGrafter"/>
</dbReference>
<dbReference type="Pfam" id="PF01435">
    <property type="entry name" value="Peptidase_M48"/>
    <property type="match status" value="1"/>
</dbReference>
<dbReference type="Gene3D" id="3.30.2010.10">
    <property type="entry name" value="Metalloproteases ('zincins'), catalytic domain"/>
    <property type="match status" value="1"/>
</dbReference>
<dbReference type="HOGENOM" id="CLU_029002_0_1_6"/>
<dbReference type="GO" id="GO:0004222">
    <property type="term" value="F:metalloendopeptidase activity"/>
    <property type="evidence" value="ECO:0007669"/>
    <property type="project" value="InterPro"/>
</dbReference>
<evidence type="ECO:0000313" key="11">
    <source>
        <dbReference type="EMBL" id="AHI29820.1"/>
    </source>
</evidence>
<keyword evidence="5 6" id="KW-0482">Metalloprotease</keyword>
<feature type="domain" description="Peptidase M48" evidence="9">
    <location>
        <begin position="165"/>
        <end position="357"/>
    </location>
</feature>
<proteinExistence type="inferred from homology"/>
<evidence type="ECO:0000259" key="9">
    <source>
        <dbReference type="Pfam" id="PF01435"/>
    </source>
</evidence>
<evidence type="ECO:0000313" key="12">
    <source>
        <dbReference type="Proteomes" id="UP000061489"/>
    </source>
</evidence>
<feature type="compositionally biased region" description="Polar residues" evidence="7">
    <location>
        <begin position="316"/>
        <end position="325"/>
    </location>
</feature>
<keyword evidence="4 6" id="KW-0862">Zinc</keyword>
<feature type="region of interest" description="Disordered" evidence="7">
    <location>
        <begin position="316"/>
        <end position="342"/>
    </location>
</feature>
<keyword evidence="8" id="KW-0472">Membrane</keyword>
<comment type="similarity">
    <text evidence="6">Belongs to the peptidase M48 family.</text>
</comment>
<dbReference type="RefSeq" id="WP_041343166.1">
    <property type="nucleotide sequence ID" value="NZ_CP007151.1"/>
</dbReference>
<keyword evidence="2" id="KW-0479">Metal-binding</keyword>
<name>W5YLA1_9GAMM</name>
<keyword evidence="12" id="KW-1185">Reference proteome</keyword>
<sequence length="363" mass="39437">MSNSPQSELVIEGQFYSGDSSLREDALLRSAGGVLVLATPSGQQTLSWQELNISPRVGNTPRYLHLPNDAVFETRHNDLVDQLARRSSSGRLTRLVHRLENNLGLILLAAVATVAATAFAFVYGVPWTAKVIAHAVPDSVAEQVGETTLASLDDTWLEPSQLPQQRQQTLQEHFATLLAPVGGQSLNVVFRASPAIGANALALPDGTLIFTDDLVALAEHDDELTAILAHEIGHVAHRHGMQGMVQSSLTFWLIVMMTGDLSAFSDSTVVVPAVLMSLSYSREMERQADEYALAMMQKNGLDPAHFATIMTRLSTSDNVDSTGSSRTEKEVPSRWDSLGDILSSHPATEERIERFRNASSSQP</sequence>
<keyword evidence="3 6" id="KW-0378">Hydrolase</keyword>
<dbReference type="Pfam" id="PF23368">
    <property type="entry name" value="DUF7092"/>
    <property type="match status" value="1"/>
</dbReference>
<evidence type="ECO:0000256" key="2">
    <source>
        <dbReference type="ARBA" id="ARBA00022723"/>
    </source>
</evidence>
<feature type="domain" description="DUF7092" evidence="10">
    <location>
        <begin position="11"/>
        <end position="86"/>
    </location>
</feature>
<evidence type="ECO:0000256" key="7">
    <source>
        <dbReference type="SAM" id="MobiDB-lite"/>
    </source>
</evidence>
<comment type="cofactor">
    <cofactor evidence="6">
        <name>Zn(2+)</name>
        <dbReference type="ChEBI" id="CHEBI:29105"/>
    </cofactor>
    <text evidence="6">Binds 1 zinc ion per subunit.</text>
</comment>
<dbReference type="Proteomes" id="UP000061489">
    <property type="component" value="Chromosome"/>
</dbReference>
<evidence type="ECO:0000256" key="8">
    <source>
        <dbReference type="SAM" id="Phobius"/>
    </source>
</evidence>
<keyword evidence="1 6" id="KW-0645">Protease</keyword>
<reference evidence="11 12" key="1">
    <citation type="journal article" date="2014" name="Genome Announc.">
        <title>Draft Genome Sequences of Marinobacter similis A3d10T and Marinobacter salarius R9SW1T.</title>
        <authorList>
            <person name="Ivanova E.P."/>
            <person name="Ng H.J."/>
            <person name="Webb H.K."/>
            <person name="Feng G."/>
            <person name="Oshima K."/>
            <person name="Hattori M."/>
            <person name="Ohkuma M."/>
            <person name="Sergeev A.F."/>
            <person name="Mikhailov V.V."/>
            <person name="Crawford R.J."/>
            <person name="Sawabe T."/>
        </authorList>
    </citation>
    <scope>NUCLEOTIDE SEQUENCE [LARGE SCALE GENOMIC DNA]</scope>
    <source>
        <strain evidence="11 12">A3d10</strain>
    </source>
</reference>
<dbReference type="STRING" id="1420916.AU14_18510"/>
<dbReference type="InterPro" id="IPR051156">
    <property type="entry name" value="Mito/Outer_Membr_Metalloprot"/>
</dbReference>
<evidence type="ECO:0000256" key="3">
    <source>
        <dbReference type="ARBA" id="ARBA00022801"/>
    </source>
</evidence>
<dbReference type="AlphaFoldDB" id="W5YLA1"/>
<dbReference type="PANTHER" id="PTHR22726">
    <property type="entry name" value="METALLOENDOPEPTIDASE OMA1"/>
    <property type="match status" value="1"/>
</dbReference>
<dbReference type="PANTHER" id="PTHR22726:SF1">
    <property type="entry name" value="METALLOENDOPEPTIDASE OMA1, MITOCHONDRIAL"/>
    <property type="match status" value="1"/>
</dbReference>
<evidence type="ECO:0000256" key="1">
    <source>
        <dbReference type="ARBA" id="ARBA00022670"/>
    </source>
</evidence>
<protein>
    <submittedName>
        <fullName evidence="11">Peptidase M48</fullName>
    </submittedName>
</protein>
<keyword evidence="8" id="KW-0812">Transmembrane</keyword>
<dbReference type="InterPro" id="IPR055518">
    <property type="entry name" value="DUF7092"/>
</dbReference>
<organism evidence="11 12">
    <name type="scientific">Marinobacter similis</name>
    <dbReference type="NCBI Taxonomy" id="1420916"/>
    <lineage>
        <taxon>Bacteria</taxon>
        <taxon>Pseudomonadati</taxon>
        <taxon>Pseudomonadota</taxon>
        <taxon>Gammaproteobacteria</taxon>
        <taxon>Pseudomonadales</taxon>
        <taxon>Marinobacteraceae</taxon>
        <taxon>Marinobacter</taxon>
    </lineage>
</organism>
<evidence type="ECO:0000259" key="10">
    <source>
        <dbReference type="Pfam" id="PF23368"/>
    </source>
</evidence>
<keyword evidence="8" id="KW-1133">Transmembrane helix</keyword>
<evidence type="ECO:0000256" key="5">
    <source>
        <dbReference type="ARBA" id="ARBA00023049"/>
    </source>
</evidence>
<evidence type="ECO:0000256" key="4">
    <source>
        <dbReference type="ARBA" id="ARBA00022833"/>
    </source>
</evidence>
<feature type="transmembrane region" description="Helical" evidence="8">
    <location>
        <begin position="103"/>
        <end position="123"/>
    </location>
</feature>
<evidence type="ECO:0000256" key="6">
    <source>
        <dbReference type="RuleBase" id="RU003983"/>
    </source>
</evidence>
<dbReference type="KEGG" id="msx:AU14_18510"/>
<accession>W5YLA1</accession>
<dbReference type="InterPro" id="IPR001915">
    <property type="entry name" value="Peptidase_M48"/>
</dbReference>
<dbReference type="CDD" id="cd07332">
    <property type="entry name" value="M48C_Oma1_like"/>
    <property type="match status" value="1"/>
</dbReference>
<dbReference type="EMBL" id="CP007151">
    <property type="protein sequence ID" value="AHI29820.1"/>
    <property type="molecule type" value="Genomic_DNA"/>
</dbReference>
<gene>
    <name evidence="11" type="ORF">AU14_18510</name>
</gene>
<dbReference type="GO" id="GO:0046872">
    <property type="term" value="F:metal ion binding"/>
    <property type="evidence" value="ECO:0007669"/>
    <property type="project" value="UniProtKB-KW"/>
</dbReference>
<dbReference type="GO" id="GO:0051603">
    <property type="term" value="P:proteolysis involved in protein catabolic process"/>
    <property type="evidence" value="ECO:0007669"/>
    <property type="project" value="TreeGrafter"/>
</dbReference>